<evidence type="ECO:0000313" key="8">
    <source>
        <dbReference type="EMBL" id="KIS35955.1"/>
    </source>
</evidence>
<dbReference type="InterPro" id="IPR011650">
    <property type="entry name" value="Peptidase_M20_dimer"/>
</dbReference>
<dbReference type="InterPro" id="IPR001261">
    <property type="entry name" value="ArgE/DapE_CS"/>
</dbReference>
<dbReference type="Gene3D" id="3.40.630.10">
    <property type="entry name" value="Zn peptidases"/>
    <property type="match status" value="1"/>
</dbReference>
<dbReference type="InterPro" id="IPR017150">
    <property type="entry name" value="Pept_M20_glutamate_carboxypep"/>
</dbReference>
<evidence type="ECO:0000256" key="4">
    <source>
        <dbReference type="ARBA" id="ARBA00022833"/>
    </source>
</evidence>
<keyword evidence="5" id="KW-0170">Cobalt</keyword>
<feature type="active site" description="Proton acceptor" evidence="6">
    <location>
        <position position="138"/>
    </location>
</feature>
<evidence type="ECO:0000256" key="3">
    <source>
        <dbReference type="ARBA" id="ARBA00022801"/>
    </source>
</evidence>
<evidence type="ECO:0000313" key="9">
    <source>
        <dbReference type="Proteomes" id="UP000050700"/>
    </source>
</evidence>
<dbReference type="PROSITE" id="PS00758">
    <property type="entry name" value="ARGE_DAPE_CPG2_1"/>
    <property type="match status" value="1"/>
</dbReference>
<evidence type="ECO:0000256" key="1">
    <source>
        <dbReference type="ARBA" id="ARBA00001947"/>
    </source>
</evidence>
<accession>A0A158SYL1</accession>
<dbReference type="PATRIC" id="fig|727.582.peg.1444"/>
<dbReference type="InterPro" id="IPR050072">
    <property type="entry name" value="Peptidase_M20A"/>
</dbReference>
<organism evidence="8 9">
    <name type="scientific">Haemophilus influenzae</name>
    <dbReference type="NCBI Taxonomy" id="727"/>
    <lineage>
        <taxon>Bacteria</taxon>
        <taxon>Pseudomonadati</taxon>
        <taxon>Pseudomonadota</taxon>
        <taxon>Gammaproteobacteria</taxon>
        <taxon>Pasteurellales</taxon>
        <taxon>Pasteurellaceae</taxon>
        <taxon>Haemophilus</taxon>
    </lineage>
</organism>
<dbReference type="SUPFAM" id="SSF53187">
    <property type="entry name" value="Zn-dependent exopeptidases"/>
    <property type="match status" value="1"/>
</dbReference>
<keyword evidence="2" id="KW-0479">Metal-binding</keyword>
<dbReference type="PANTHER" id="PTHR43808">
    <property type="entry name" value="ACETYLORNITHINE DEACETYLASE"/>
    <property type="match status" value="1"/>
</dbReference>
<dbReference type="Proteomes" id="UP000050700">
    <property type="component" value="Unassembled WGS sequence"/>
</dbReference>
<comment type="cofactor">
    <cofactor evidence="1">
        <name>Zn(2+)</name>
        <dbReference type="ChEBI" id="CHEBI:29105"/>
    </cofactor>
</comment>
<dbReference type="Pfam" id="PF07687">
    <property type="entry name" value="M20_dimer"/>
    <property type="match status" value="1"/>
</dbReference>
<evidence type="ECO:0000256" key="6">
    <source>
        <dbReference type="PIRSR" id="PIRSR037238-1"/>
    </source>
</evidence>
<keyword evidence="4" id="KW-0862">Zinc</keyword>
<name>A0A158SYL1_HAEIF</name>
<dbReference type="PIRSF" id="PIRSF037238">
    <property type="entry name" value="Carboxypeptidase_G2"/>
    <property type="match status" value="1"/>
</dbReference>
<dbReference type="InterPro" id="IPR002933">
    <property type="entry name" value="Peptidase_M20"/>
</dbReference>
<dbReference type="EMBL" id="JMQP01000002">
    <property type="protein sequence ID" value="KIS35955.1"/>
    <property type="molecule type" value="Genomic_DNA"/>
</dbReference>
<sequence length="374" mass="41531">MNNKELEIFLSELKEITSIESPTDSIEGVNRVAEWFIKKAEKQGLSYQRIPMTSPKVAEGLFVSNNLNAEQFDILFIAHMDTVFPVGTGKEVPFTQNGNRINALGVIDDKSGALLSFYVAQELDLSRYNIGIYLNSHEENGSLYAKDSIRDYARKARYCFVMEPAREDGSMVSTRKGMVTYKIEFHGVAAHAGNCPERGRSALVEAANFITEFYKLNDFELEHTFNCAMTHGGSGHNVIADYAALEIEMRYKKTSSVAFFEEHLHRILNHPFVEGVKSTKTLINEESPMIDEKYLPVIKKVFAQVCEQLNIPIKWVDAGGLSDGNIAASSGCPTIDGLGPTGGNMHAKSEYLKVDSVVPKCNLVVSVINTLLKK</sequence>
<protein>
    <submittedName>
        <fullName evidence="8">Carboxypeptidase G2</fullName>
        <ecNumber evidence="8">3.4.17.11</ecNumber>
    </submittedName>
</protein>
<dbReference type="AlphaFoldDB" id="A0A158SYL1"/>
<comment type="caution">
    <text evidence="8">The sequence shown here is derived from an EMBL/GenBank/DDBJ whole genome shotgun (WGS) entry which is preliminary data.</text>
</comment>
<keyword evidence="3 8" id="KW-0378">Hydrolase</keyword>
<proteinExistence type="predicted"/>
<dbReference type="InterPro" id="IPR036264">
    <property type="entry name" value="Bact_exopeptidase_dim_dom"/>
</dbReference>
<reference evidence="8 9" key="1">
    <citation type="submission" date="2014-05" db="EMBL/GenBank/DDBJ databases">
        <title>Methylome analysis of the phasevarions of Haemophilus influenzae.</title>
        <authorList>
            <person name="Atack J.M."/>
            <person name="Fox K.L."/>
            <person name="Power P.M."/>
            <person name="Clark T."/>
            <person name="Jurcisek J."/>
            <person name="Korlach J."/>
            <person name="Bakaletz L.O."/>
            <person name="Jennings M.P."/>
        </authorList>
    </citation>
    <scope>NUCLEOTIDE SEQUENCE [LARGE SCALE GENOMIC DNA]</scope>
    <source>
        <strain evidence="8 9">1209</strain>
    </source>
</reference>
<evidence type="ECO:0000259" key="7">
    <source>
        <dbReference type="Pfam" id="PF07687"/>
    </source>
</evidence>
<keyword evidence="8" id="KW-0121">Carboxypeptidase</keyword>
<dbReference type="Pfam" id="PF01546">
    <property type="entry name" value="Peptidase_M20"/>
    <property type="match status" value="1"/>
</dbReference>
<dbReference type="GO" id="GO:0046872">
    <property type="term" value="F:metal ion binding"/>
    <property type="evidence" value="ECO:0007669"/>
    <property type="project" value="UniProtKB-KW"/>
</dbReference>
<evidence type="ECO:0000256" key="5">
    <source>
        <dbReference type="ARBA" id="ARBA00023285"/>
    </source>
</evidence>
<feature type="domain" description="Peptidase M20 dimerisation" evidence="7">
    <location>
        <begin position="174"/>
        <end position="274"/>
    </location>
</feature>
<dbReference type="Gene3D" id="3.30.70.360">
    <property type="match status" value="1"/>
</dbReference>
<gene>
    <name evidence="8" type="primary">cpg2</name>
    <name evidence="8" type="ORF">NTHI1209_01574</name>
</gene>
<dbReference type="GO" id="GO:0004180">
    <property type="term" value="F:carboxypeptidase activity"/>
    <property type="evidence" value="ECO:0007669"/>
    <property type="project" value="UniProtKB-KW"/>
</dbReference>
<feature type="active site" evidence="6">
    <location>
        <position position="81"/>
    </location>
</feature>
<evidence type="ECO:0000256" key="2">
    <source>
        <dbReference type="ARBA" id="ARBA00022723"/>
    </source>
</evidence>
<dbReference type="PANTHER" id="PTHR43808:SF9">
    <property type="entry name" value="BLL0789 PROTEIN"/>
    <property type="match status" value="1"/>
</dbReference>
<dbReference type="RefSeq" id="WP_059358380.1">
    <property type="nucleotide sequence ID" value="NZ_JMQP01000002.1"/>
</dbReference>
<keyword evidence="8" id="KW-0645">Protease</keyword>
<dbReference type="EC" id="3.4.17.11" evidence="8"/>
<dbReference type="SUPFAM" id="SSF55031">
    <property type="entry name" value="Bacterial exopeptidase dimerisation domain"/>
    <property type="match status" value="1"/>
</dbReference>